<proteinExistence type="predicted"/>
<keyword evidence="1" id="KW-0472">Membrane</keyword>
<dbReference type="AlphaFoldDB" id="A0AAV4MDX1"/>
<evidence type="ECO:0000256" key="1">
    <source>
        <dbReference type="SAM" id="Phobius"/>
    </source>
</evidence>
<protein>
    <submittedName>
        <fullName evidence="2">Uncharacterized protein</fullName>
    </submittedName>
</protein>
<evidence type="ECO:0000313" key="2">
    <source>
        <dbReference type="EMBL" id="GIX70266.1"/>
    </source>
</evidence>
<dbReference type="Proteomes" id="UP001054945">
    <property type="component" value="Unassembled WGS sequence"/>
</dbReference>
<name>A0AAV4MDX1_CAEEX</name>
<keyword evidence="1" id="KW-1133">Transmembrane helix</keyword>
<gene>
    <name evidence="2" type="ORF">CEXT_813561</name>
</gene>
<keyword evidence="3" id="KW-1185">Reference proteome</keyword>
<evidence type="ECO:0000313" key="3">
    <source>
        <dbReference type="Proteomes" id="UP001054945"/>
    </source>
</evidence>
<reference evidence="2 3" key="1">
    <citation type="submission" date="2021-06" db="EMBL/GenBank/DDBJ databases">
        <title>Caerostris extrusa draft genome.</title>
        <authorList>
            <person name="Kono N."/>
            <person name="Arakawa K."/>
        </authorList>
    </citation>
    <scope>NUCLEOTIDE SEQUENCE [LARGE SCALE GENOMIC DNA]</scope>
</reference>
<organism evidence="2 3">
    <name type="scientific">Caerostris extrusa</name>
    <name type="common">Bark spider</name>
    <name type="synonym">Caerostris bankana</name>
    <dbReference type="NCBI Taxonomy" id="172846"/>
    <lineage>
        <taxon>Eukaryota</taxon>
        <taxon>Metazoa</taxon>
        <taxon>Ecdysozoa</taxon>
        <taxon>Arthropoda</taxon>
        <taxon>Chelicerata</taxon>
        <taxon>Arachnida</taxon>
        <taxon>Araneae</taxon>
        <taxon>Araneomorphae</taxon>
        <taxon>Entelegynae</taxon>
        <taxon>Araneoidea</taxon>
        <taxon>Araneidae</taxon>
        <taxon>Caerostris</taxon>
    </lineage>
</organism>
<keyword evidence="1" id="KW-0812">Transmembrane</keyword>
<dbReference type="EMBL" id="BPLR01002126">
    <property type="protein sequence ID" value="GIX70266.1"/>
    <property type="molecule type" value="Genomic_DNA"/>
</dbReference>
<accession>A0AAV4MDX1</accession>
<comment type="caution">
    <text evidence="2">The sequence shown here is derived from an EMBL/GenBank/DDBJ whole genome shotgun (WGS) entry which is preliminary data.</text>
</comment>
<feature type="transmembrane region" description="Helical" evidence="1">
    <location>
        <begin position="24"/>
        <end position="46"/>
    </location>
</feature>
<sequence length="102" mass="11817">MLLGIPDIHEDLNVEHISKLSGNLFNSIIVLLLQIIVTLAQTVLAYGNERRKFFQTTTKWVLHLRFYIRRSNLAYLHHQQIPSQNSTPAIPTIAQSFNDKYK</sequence>